<feature type="region of interest" description="Disordered" evidence="1">
    <location>
        <begin position="81"/>
        <end position="101"/>
    </location>
</feature>
<feature type="compositionally biased region" description="Basic and acidic residues" evidence="1">
    <location>
        <begin position="1289"/>
        <end position="1348"/>
    </location>
</feature>
<name>A0A5K4FEK8_SCHMA</name>
<dbReference type="Proteomes" id="UP000008854">
    <property type="component" value="Unassembled WGS sequence"/>
</dbReference>
<dbReference type="SUPFAM" id="SSF50729">
    <property type="entry name" value="PH domain-like"/>
    <property type="match status" value="1"/>
</dbReference>
<proteinExistence type="predicted"/>
<accession>A0A5K4FEK8</accession>
<dbReference type="WBParaSite" id="Smp_347710.1">
    <property type="protein sequence ID" value="Smp_347710.1"/>
    <property type="gene ID" value="Smp_347710"/>
</dbReference>
<reference evidence="2" key="1">
    <citation type="journal article" date="2012" name="PLoS Negl. Trop. Dis.">
        <title>A systematically improved high quality genome and transcriptome of the human blood fluke Schistosoma mansoni.</title>
        <authorList>
            <person name="Protasio A.V."/>
            <person name="Tsai I.J."/>
            <person name="Babbage A."/>
            <person name="Nichol S."/>
            <person name="Hunt M."/>
            <person name="Aslett M.A."/>
            <person name="De Silva N."/>
            <person name="Velarde G.S."/>
            <person name="Anderson T.J."/>
            <person name="Clark R.C."/>
            <person name="Davidson C."/>
            <person name="Dillon G.P."/>
            <person name="Holroyd N.E."/>
            <person name="LoVerde P.T."/>
            <person name="Lloyd C."/>
            <person name="McQuillan J."/>
            <person name="Oliveira G."/>
            <person name="Otto T.D."/>
            <person name="Parker-Manuel S.J."/>
            <person name="Quail M.A."/>
            <person name="Wilson R.A."/>
            <person name="Zerlotini A."/>
            <person name="Dunne D.W."/>
            <person name="Berriman M."/>
        </authorList>
    </citation>
    <scope>NUCLEOTIDE SEQUENCE [LARGE SCALE GENOMIC DNA]</scope>
    <source>
        <strain evidence="2">Puerto Rican</strain>
    </source>
</reference>
<protein>
    <submittedName>
        <fullName evidence="3">DH domain-containing protein</fullName>
    </submittedName>
</protein>
<evidence type="ECO:0000313" key="3">
    <source>
        <dbReference type="WBParaSite" id="Smp_347710.1"/>
    </source>
</evidence>
<reference evidence="3" key="2">
    <citation type="submission" date="2019-11" db="UniProtKB">
        <authorList>
            <consortium name="WormBaseParasite"/>
        </authorList>
    </citation>
    <scope>IDENTIFICATION</scope>
    <source>
        <strain evidence="3">Puerto Rican</strain>
    </source>
</reference>
<feature type="compositionally biased region" description="Basic and acidic residues" evidence="1">
    <location>
        <begin position="1253"/>
        <end position="1280"/>
    </location>
</feature>
<feature type="compositionally biased region" description="Basic and acidic residues" evidence="1">
    <location>
        <begin position="1355"/>
        <end position="1785"/>
    </location>
</feature>
<dbReference type="STRING" id="6183.A0A5K4FEK8"/>
<feature type="region of interest" description="Disordered" evidence="1">
    <location>
        <begin position="283"/>
        <end position="325"/>
    </location>
</feature>
<evidence type="ECO:0000313" key="2">
    <source>
        <dbReference type="Proteomes" id="UP000008854"/>
    </source>
</evidence>
<evidence type="ECO:0000256" key="1">
    <source>
        <dbReference type="SAM" id="MobiDB-lite"/>
    </source>
</evidence>
<dbReference type="InterPro" id="IPR035899">
    <property type="entry name" value="DBL_dom_sf"/>
</dbReference>
<organism evidence="2 3">
    <name type="scientific">Schistosoma mansoni</name>
    <name type="common">Blood fluke</name>
    <dbReference type="NCBI Taxonomy" id="6183"/>
    <lineage>
        <taxon>Eukaryota</taxon>
        <taxon>Metazoa</taxon>
        <taxon>Spiralia</taxon>
        <taxon>Lophotrochozoa</taxon>
        <taxon>Platyhelminthes</taxon>
        <taxon>Trematoda</taxon>
        <taxon>Digenea</taxon>
        <taxon>Strigeidida</taxon>
        <taxon>Schistosomatoidea</taxon>
        <taxon>Schistosomatidae</taxon>
        <taxon>Schistosoma</taxon>
    </lineage>
</organism>
<feature type="region of interest" description="Disordered" evidence="1">
    <location>
        <begin position="1253"/>
        <end position="1800"/>
    </location>
</feature>
<dbReference type="SUPFAM" id="SSF48065">
    <property type="entry name" value="DBL homology domain (DH-domain)"/>
    <property type="match status" value="1"/>
</dbReference>
<keyword evidence="2" id="KW-1185">Reference proteome</keyword>
<feature type="compositionally biased region" description="Polar residues" evidence="1">
    <location>
        <begin position="292"/>
        <end position="305"/>
    </location>
</feature>
<sequence>MLQFYFGLYGLALFLCFLGFLYALIEKAYKWLTSNVKKSHLSNYSEVISSSSNQNGIPHKKVPIIVEKVEPNSLMDAVKISESSESSYNQENNENQLQDSDISTPTEEMKTIMMNKKYIDNNHDQNHVKLDTSLKSFSERRQERRKRYKAKKGQNSSFGCYSMNSSIDEYDNGNIFLEDSDETTNVNNYSVLSDSNDSQPDYFILETHNMCELRNSIQITNLDDNEIDNLNHNDMNTMDKTDSLDDLLEKNIQFCEETCELGLKDCLLLVPKYNTVDSTEYKQSTEMKEGQMNGNQSPDSNMKSKINQDRESNSPSIASDAPVPKTRRLSLRSKRSFDCSFELWDENYFSVERKISQLEGVHYAAFNINKVKRENSPELVNLIEDQQVTCLDADNPDNWVVRIHPVLQHVNSLHKQIKKDNTQSDSQIIDETDYMNDLVEVSVSNSQELSRACEEIKKIGRVKAVYLTRNLKSAQRGKRNPRESFREDVISFSNKQQESRMKLRYTLTELCDTELEYSRALRQLSDILDSLNGKIILKCSDNSEKILDYPKSIHDNIKGLQYTLKRIIEFCGMFLEKLPLYSSDPGKSAECFTKTPDRWYDYTIFFIHLNYFINDLLQITTQNIEILFSLSNTNFIQKSTILMNNLIDPSLLNQCNYISIKNLLDLLNLPKKRLYIYNGLLNDIIRYIKNNYSSLLNNVELAMIYISRVQRCSEEFIHFWLKVDINFNEIFNINNLNENKLLLFDDCIPPPIIRITDIKIGQHKNIQLDQNEMKMERLILLPDHLLSLKNVNEDNSVYCWKVNRIINLDELRVGEYGNDGNDEKSFELWNISGEAPIKLIFRITCPNIISRNAWVEDIRYAIKEKLHNSIESANISKSIVESHIEAYWNSKKRFSGIMELSPCPSESINEMYFDAIENIQQINTQNIHTTQLSHIDKCEVIKTSFNQKSTSSSSYYTAEEPIDENEKDQAPSTKLFESYSTLDGVQTPFSEDQQSLADFQMSPENQLKLTNFMQTNVFNPITKELDLPIGKLLEIQVKIDEETVWKLMNNSKENIQVNWYQNSTLIEPSSTCEMLKINDRFILRSTTNHLQPDKLYNYTCILRLPENSSMSPAPSITIPVSFHCPTVKELETEFKNCIDKNKVTVENNPVFEVELEEDDAFQLKIPIQNGSQNQDFVVWWTHEDELLTGNHLTSNEREYNCSFELNKQSNEMMTKLSKTSTGTTDSGIYKCWTVSQSLKDNAVQCTNVRVKVRQEEARQSEKLNDKEKEEGEKLQEDKISMIDGVETNHLSKKDVEINKEVPSMKKEEEEDLKKRGSDVMKRKEEIVRLKQDEEETPKKQVEEKGKDREEEEEAEMKRNEEEKAESTRGEKVESKRKEEETVKKEEEVERKRKEEEKAESTRGEKVETKRKEEETVKKEEEVERKRKEEEKAESIQGEKVESKRKEEETVKKEEEVERKRKEEEKAEGTRGEKVESKRKEEETVKKEEEVERKRKEEEKAESTRGEKVESKRKEEETVKKEEEEVERKRKEEEKAEGTRGEKVESKRKEEETVKKEEEVERKRKEEEKAESTRGEKVETKRKEEETVKKEEEEVERKRNEEEKAESTRGEKVESKRKEEETVKKEEEVERKRKEEEKAESTRGEKVETKRKEEETVKKEEEVERKRKEEEKAESTRGEKVESKRKEEETVKKEEEVERKRKEEEKAEGTRGEKVETKRKEEETVKKEEEEVERKRKEEEKAESTRGEKVESKRKEEETVKKEEEEVERKRKEEEKAEGTRGEKVESKRKRRRNCQEGRRS</sequence>
<feature type="compositionally biased region" description="Low complexity" evidence="1">
    <location>
        <begin position="81"/>
        <end position="96"/>
    </location>
</feature>
<dbReference type="AlphaFoldDB" id="A0A5K4FEK8"/>
<dbReference type="InParanoid" id="A0A5K4FEK8"/>